<protein>
    <submittedName>
        <fullName evidence="1">DUF4865 family protein</fullName>
    </submittedName>
</protein>
<organism evidence="1 2">
    <name type="scientific">Pseudomonas typographi</name>
    <dbReference type="NCBI Taxonomy" id="2715964"/>
    <lineage>
        <taxon>Bacteria</taxon>
        <taxon>Pseudomonadati</taxon>
        <taxon>Pseudomonadota</taxon>
        <taxon>Gammaproteobacteria</taxon>
        <taxon>Pseudomonadales</taxon>
        <taxon>Pseudomonadaceae</taxon>
        <taxon>Pseudomonas</taxon>
    </lineage>
</organism>
<dbReference type="Pfam" id="PF16157">
    <property type="entry name" value="DUF4865"/>
    <property type="match status" value="1"/>
</dbReference>
<keyword evidence="2" id="KW-1185">Reference proteome</keyword>
<dbReference type="InterPro" id="IPR032349">
    <property type="entry name" value="DUF4865"/>
</dbReference>
<comment type="caution">
    <text evidence="1">The sequence shown here is derived from an EMBL/GenBank/DDBJ whole genome shotgun (WGS) entry which is preliminary data.</text>
</comment>
<evidence type="ECO:0000313" key="2">
    <source>
        <dbReference type="Proteomes" id="UP000805841"/>
    </source>
</evidence>
<reference evidence="1 2" key="1">
    <citation type="journal article" date="2020" name="Insects">
        <title>Bacteria Belonging to Pseudomonas typographi sp. nov. from the Bark Beetle Ips typographus Have Genomic Potential to Aid in the Host Ecology.</title>
        <authorList>
            <person name="Peral-Aranega E."/>
            <person name="Saati-Santamaria Z."/>
            <person name="Kolarik M."/>
            <person name="Rivas R."/>
            <person name="Garcia-Fraile P."/>
        </authorList>
    </citation>
    <scope>NUCLEOTIDE SEQUENCE [LARGE SCALE GENOMIC DNA]</scope>
    <source>
        <strain evidence="1 2">CA3A</strain>
    </source>
</reference>
<name>A0ABR7YX63_9PSED</name>
<evidence type="ECO:0000313" key="1">
    <source>
        <dbReference type="EMBL" id="MBD1597729.1"/>
    </source>
</evidence>
<dbReference type="EMBL" id="JAAOCA010000003">
    <property type="protein sequence ID" value="MBD1597729.1"/>
    <property type="molecule type" value="Genomic_DNA"/>
</dbReference>
<dbReference type="Gene3D" id="3.30.70.100">
    <property type="match status" value="1"/>
</dbReference>
<dbReference type="RefSeq" id="WP_190417310.1">
    <property type="nucleotide sequence ID" value="NZ_JAAOCA010000003.1"/>
</dbReference>
<gene>
    <name evidence="1" type="ORF">HAQ05_03240</name>
</gene>
<accession>A0ABR7YX63</accession>
<proteinExistence type="predicted"/>
<sequence length="181" mass="20075">MPVVHYSHRLPSDYDLAIIRRRALQRGPQWDALPGLRFKAFLLGEQGATARYGSLYLWQATRDLRDFLLSGRYQGVIDSFGRAPISTWLPLDARLGDPGLARFAHLAYSDLPQGLDLASQLAEACQQNQAHAREPGVAASVLAVDAERWRLLQVVLSADPGQAPGQVHEVLYLARPHWAEG</sequence>
<dbReference type="Proteomes" id="UP000805841">
    <property type="component" value="Unassembled WGS sequence"/>
</dbReference>